<dbReference type="SMART" id="SM00346">
    <property type="entry name" value="HTH_ICLR"/>
    <property type="match status" value="1"/>
</dbReference>
<dbReference type="GO" id="GO:0003700">
    <property type="term" value="F:DNA-binding transcription factor activity"/>
    <property type="evidence" value="ECO:0007669"/>
    <property type="project" value="TreeGrafter"/>
</dbReference>
<evidence type="ECO:0000313" key="7">
    <source>
        <dbReference type="EMBL" id="PIO97348.1"/>
    </source>
</evidence>
<dbReference type="GO" id="GO:0045892">
    <property type="term" value="P:negative regulation of DNA-templated transcription"/>
    <property type="evidence" value="ECO:0007669"/>
    <property type="project" value="TreeGrafter"/>
</dbReference>
<dbReference type="InterPro" id="IPR036390">
    <property type="entry name" value="WH_DNA-bd_sf"/>
</dbReference>
<dbReference type="GO" id="GO:0003677">
    <property type="term" value="F:DNA binding"/>
    <property type="evidence" value="ECO:0007669"/>
    <property type="project" value="UniProtKB-KW"/>
</dbReference>
<protein>
    <submittedName>
        <fullName evidence="7">Transcriptional regulator</fullName>
    </submittedName>
</protein>
<evidence type="ECO:0000259" key="5">
    <source>
        <dbReference type="PROSITE" id="PS51077"/>
    </source>
</evidence>
<comment type="caution">
    <text evidence="7">The sequence shown here is derived from an EMBL/GenBank/DDBJ whole genome shotgun (WGS) entry which is preliminary data.</text>
</comment>
<feature type="domain" description="HTH iclR-type" evidence="5">
    <location>
        <begin position="42"/>
        <end position="101"/>
    </location>
</feature>
<dbReference type="Pfam" id="PF09339">
    <property type="entry name" value="HTH_IclR"/>
    <property type="match status" value="1"/>
</dbReference>
<dbReference type="Gene3D" id="3.30.450.40">
    <property type="match status" value="1"/>
</dbReference>
<evidence type="ECO:0000256" key="3">
    <source>
        <dbReference type="ARBA" id="ARBA00023163"/>
    </source>
</evidence>
<dbReference type="PANTHER" id="PTHR30136:SF24">
    <property type="entry name" value="HTH-TYPE TRANSCRIPTIONAL REPRESSOR ALLR"/>
    <property type="match status" value="1"/>
</dbReference>
<dbReference type="InterPro" id="IPR029016">
    <property type="entry name" value="GAF-like_dom_sf"/>
</dbReference>
<name>A0A2G9WRK9_9HYPH</name>
<sequence>MPAEAPAAIPDGEVFVSRQPAKPGPLEIDDAEEAGRKSPSGVQTLLRGLTLLELVGHGVHDVKGLSERLGVPRSTLHRVLSNLVAEGYLHHVPYQGYTLGYKLIYLGTRAREQRPLTQLARPFLEKLAEFCGDTVHLGQGEGAQVLYLDKLSGGRGLEMRSRIGQRMPLASTGVGRALMLGMPEARWRELYDEAVALKERTGADKPDLPPWPDYLATMRDYRQRGWVMDFEENEVGIHCVGAPIYDVNGEVIAAVSVASANFHMPEKRMLELAPVVAATARSISEAMGAGAEPERR</sequence>
<keyword evidence="2" id="KW-0238">DNA-binding</keyword>
<dbReference type="InterPro" id="IPR050707">
    <property type="entry name" value="HTH_MetabolicPath_Reg"/>
</dbReference>
<keyword evidence="3" id="KW-0804">Transcription</keyword>
<dbReference type="InterPro" id="IPR005471">
    <property type="entry name" value="Tscrpt_reg_IclR_N"/>
</dbReference>
<dbReference type="InterPro" id="IPR014757">
    <property type="entry name" value="Tscrpt_reg_IclR_C"/>
</dbReference>
<dbReference type="OrthoDB" id="6057486at2"/>
<feature type="domain" description="IclR-ED" evidence="6">
    <location>
        <begin position="102"/>
        <end position="289"/>
    </location>
</feature>
<accession>A0A2G9WRK9</accession>
<evidence type="ECO:0000256" key="1">
    <source>
        <dbReference type="ARBA" id="ARBA00023015"/>
    </source>
</evidence>
<dbReference type="Proteomes" id="UP000231070">
    <property type="component" value="Unassembled WGS sequence"/>
</dbReference>
<dbReference type="PROSITE" id="PS51077">
    <property type="entry name" value="HTH_ICLR"/>
    <property type="match status" value="1"/>
</dbReference>
<evidence type="ECO:0000256" key="4">
    <source>
        <dbReference type="SAM" id="MobiDB-lite"/>
    </source>
</evidence>
<dbReference type="AlphaFoldDB" id="A0A2G9WRK9"/>
<dbReference type="InterPro" id="IPR036388">
    <property type="entry name" value="WH-like_DNA-bd_sf"/>
</dbReference>
<reference evidence="7 8" key="1">
    <citation type="submission" date="2017-08" db="EMBL/GenBank/DDBJ databases">
        <title>Pleomorphomonas carboxidotrophicus sp. nov., a new mesophilic hydrogenogenic carboxidotroph.</title>
        <authorList>
            <person name="Esquivel-Elizondo S."/>
            <person name="Krajmalnik-Brown R."/>
            <person name="Maldonado J."/>
        </authorList>
    </citation>
    <scope>NUCLEOTIDE SEQUENCE [LARGE SCALE GENOMIC DNA]</scope>
    <source>
        <strain evidence="7 8">SVCO-16</strain>
    </source>
</reference>
<dbReference type="SUPFAM" id="SSF55781">
    <property type="entry name" value="GAF domain-like"/>
    <property type="match status" value="1"/>
</dbReference>
<dbReference type="SUPFAM" id="SSF46785">
    <property type="entry name" value="Winged helix' DNA-binding domain"/>
    <property type="match status" value="1"/>
</dbReference>
<keyword evidence="1" id="KW-0805">Transcription regulation</keyword>
<dbReference type="EMBL" id="NQVN01000019">
    <property type="protein sequence ID" value="PIO97348.1"/>
    <property type="molecule type" value="Genomic_DNA"/>
</dbReference>
<dbReference type="Pfam" id="PF01614">
    <property type="entry name" value="IclR_C"/>
    <property type="match status" value="1"/>
</dbReference>
<dbReference type="Gene3D" id="1.10.10.10">
    <property type="entry name" value="Winged helix-like DNA-binding domain superfamily/Winged helix DNA-binding domain"/>
    <property type="match status" value="1"/>
</dbReference>
<dbReference type="PROSITE" id="PS51078">
    <property type="entry name" value="ICLR_ED"/>
    <property type="match status" value="1"/>
</dbReference>
<evidence type="ECO:0000256" key="2">
    <source>
        <dbReference type="ARBA" id="ARBA00023125"/>
    </source>
</evidence>
<organism evidence="7 8">
    <name type="scientific">Pleomorphomonas carboxyditropha</name>
    <dbReference type="NCBI Taxonomy" id="2023338"/>
    <lineage>
        <taxon>Bacteria</taxon>
        <taxon>Pseudomonadati</taxon>
        <taxon>Pseudomonadota</taxon>
        <taxon>Alphaproteobacteria</taxon>
        <taxon>Hyphomicrobiales</taxon>
        <taxon>Pleomorphomonadaceae</taxon>
        <taxon>Pleomorphomonas</taxon>
    </lineage>
</organism>
<gene>
    <name evidence="7" type="ORF">CJ014_21030</name>
</gene>
<evidence type="ECO:0000313" key="8">
    <source>
        <dbReference type="Proteomes" id="UP000231070"/>
    </source>
</evidence>
<proteinExistence type="predicted"/>
<keyword evidence="8" id="KW-1185">Reference proteome</keyword>
<evidence type="ECO:0000259" key="6">
    <source>
        <dbReference type="PROSITE" id="PS51078"/>
    </source>
</evidence>
<dbReference type="PANTHER" id="PTHR30136">
    <property type="entry name" value="HELIX-TURN-HELIX TRANSCRIPTIONAL REGULATOR, ICLR FAMILY"/>
    <property type="match status" value="1"/>
</dbReference>
<feature type="region of interest" description="Disordered" evidence="4">
    <location>
        <begin position="20"/>
        <end position="39"/>
    </location>
</feature>